<name>A0A0M0JH40_9EUKA</name>
<evidence type="ECO:0000256" key="5">
    <source>
        <dbReference type="ARBA" id="ARBA00038047"/>
    </source>
</evidence>
<evidence type="ECO:0000256" key="1">
    <source>
        <dbReference type="ARBA" id="ARBA00001936"/>
    </source>
</evidence>
<keyword evidence="9" id="KW-1185">Reference proteome</keyword>
<comment type="similarity">
    <text evidence="5">Belongs to the USP family.</text>
</comment>
<reference evidence="9" key="1">
    <citation type="journal article" date="2015" name="PLoS Genet.">
        <title>Genome Sequence and Transcriptome Analyses of Chrysochromulina tobin: Metabolic Tools for Enhanced Algal Fitness in the Prominent Order Prymnesiales (Haptophyceae).</title>
        <authorList>
            <person name="Hovde B.T."/>
            <person name="Deodato C.R."/>
            <person name="Hunsperger H.M."/>
            <person name="Ryken S.A."/>
            <person name="Yost W."/>
            <person name="Jha R.K."/>
            <person name="Patterson J."/>
            <person name="Monnat R.J. Jr."/>
            <person name="Barlow S.B."/>
            <person name="Starkenburg S.R."/>
            <person name="Cattolico R.A."/>
        </authorList>
    </citation>
    <scope>NUCLEOTIDE SEQUENCE</scope>
    <source>
        <strain evidence="9">CCMP291</strain>
    </source>
</reference>
<evidence type="ECO:0000256" key="7">
    <source>
        <dbReference type="ARBA" id="ARBA00048259"/>
    </source>
</evidence>
<dbReference type="EC" id="2.7.7.64" evidence="6"/>
<organism evidence="8 9">
    <name type="scientific">Chrysochromulina tobinii</name>
    <dbReference type="NCBI Taxonomy" id="1460289"/>
    <lineage>
        <taxon>Eukaryota</taxon>
        <taxon>Haptista</taxon>
        <taxon>Haptophyta</taxon>
        <taxon>Prymnesiophyceae</taxon>
        <taxon>Prymnesiales</taxon>
        <taxon>Chrysochromulinaceae</taxon>
        <taxon>Chrysochromulina</taxon>
    </lineage>
</organism>
<comment type="cofactor">
    <cofactor evidence="2">
        <name>Mg(2+)</name>
        <dbReference type="ChEBI" id="CHEBI:18420"/>
    </cofactor>
</comment>
<evidence type="ECO:0000256" key="4">
    <source>
        <dbReference type="ARBA" id="ARBA00022695"/>
    </source>
</evidence>
<dbReference type="GO" id="GO:0003977">
    <property type="term" value="F:UDP-N-acetylglucosamine diphosphorylase activity"/>
    <property type="evidence" value="ECO:0007669"/>
    <property type="project" value="TreeGrafter"/>
</dbReference>
<dbReference type="Proteomes" id="UP000037460">
    <property type="component" value="Unassembled WGS sequence"/>
</dbReference>
<protein>
    <recommendedName>
        <fullName evidence="6">UTP-monosaccharide-1-phosphate uridylyltransferase</fullName>
        <ecNumber evidence="6">2.7.7.64</ecNumber>
    </recommendedName>
</protein>
<proteinExistence type="inferred from homology"/>
<dbReference type="Gene3D" id="3.90.550.10">
    <property type="entry name" value="Spore Coat Polysaccharide Biosynthesis Protein SpsA, Chain A"/>
    <property type="match status" value="1"/>
</dbReference>
<dbReference type="EMBL" id="JWZX01002912">
    <property type="protein sequence ID" value="KOO25926.1"/>
    <property type="molecule type" value="Genomic_DNA"/>
</dbReference>
<keyword evidence="4" id="KW-0548">Nucleotidyltransferase</keyword>
<dbReference type="SUPFAM" id="SSF53448">
    <property type="entry name" value="Nucleotide-diphospho-sugar transferases"/>
    <property type="match status" value="1"/>
</dbReference>
<accession>A0A0M0JH40</accession>
<dbReference type="InterPro" id="IPR039741">
    <property type="entry name" value="UDP-sugar_pyrophosphorylase"/>
</dbReference>
<dbReference type="GO" id="GO:0006048">
    <property type="term" value="P:UDP-N-acetylglucosamine biosynthetic process"/>
    <property type="evidence" value="ECO:0007669"/>
    <property type="project" value="TreeGrafter"/>
</dbReference>
<gene>
    <name evidence="8" type="ORF">Ctob_002228</name>
</gene>
<dbReference type="InterPro" id="IPR002618">
    <property type="entry name" value="UDPGP_fam"/>
</dbReference>
<keyword evidence="3" id="KW-0808">Transferase</keyword>
<dbReference type="Pfam" id="PF01704">
    <property type="entry name" value="UDPGP"/>
    <property type="match status" value="1"/>
</dbReference>
<evidence type="ECO:0000256" key="6">
    <source>
        <dbReference type="ARBA" id="ARBA00039080"/>
    </source>
</evidence>
<comment type="caution">
    <text evidence="8">The sequence shown here is derived from an EMBL/GenBank/DDBJ whole genome shotgun (WGS) entry which is preliminary data.</text>
</comment>
<dbReference type="GO" id="GO:0051748">
    <property type="term" value="F:UTP-monosaccharide-1-phosphate uridylyltransferase activity"/>
    <property type="evidence" value="ECO:0007669"/>
    <property type="project" value="UniProtKB-EC"/>
</dbReference>
<dbReference type="PANTHER" id="PTHR11952">
    <property type="entry name" value="UDP- GLUCOSE PYROPHOSPHORYLASE"/>
    <property type="match status" value="1"/>
</dbReference>
<evidence type="ECO:0000313" key="8">
    <source>
        <dbReference type="EMBL" id="KOO25926.1"/>
    </source>
</evidence>
<evidence type="ECO:0000313" key="9">
    <source>
        <dbReference type="Proteomes" id="UP000037460"/>
    </source>
</evidence>
<comment type="cofactor">
    <cofactor evidence="1">
        <name>Mn(2+)</name>
        <dbReference type="ChEBI" id="CHEBI:29035"/>
    </cofactor>
</comment>
<dbReference type="InterPro" id="IPR029044">
    <property type="entry name" value="Nucleotide-diphossugar_trans"/>
</dbReference>
<dbReference type="PANTHER" id="PTHR11952:SF9">
    <property type="entry name" value="UDP-SUGAR PYROPHOSPHORYLASE"/>
    <property type="match status" value="1"/>
</dbReference>
<evidence type="ECO:0000256" key="3">
    <source>
        <dbReference type="ARBA" id="ARBA00022679"/>
    </source>
</evidence>
<comment type="catalytic activity">
    <reaction evidence="7">
        <text>a monosaccharide 1-phosphate + UTP + H(+) = a UDP-monosaccharide + diphosphate</text>
        <dbReference type="Rhea" id="RHEA:13205"/>
        <dbReference type="ChEBI" id="CHEBI:15378"/>
        <dbReference type="ChEBI" id="CHEBI:33019"/>
        <dbReference type="ChEBI" id="CHEBI:46398"/>
        <dbReference type="ChEBI" id="CHEBI:140358"/>
        <dbReference type="ChEBI" id="CHEBI:140359"/>
        <dbReference type="EC" id="2.7.7.64"/>
    </reaction>
</comment>
<dbReference type="OrthoDB" id="532420at2759"/>
<dbReference type="AlphaFoldDB" id="A0A0M0JH40"/>
<sequence>MDLNALLSSLFQSFCLPLCREKVDSLFDKEADAAGARILEELVASGDQSHLTEGWVVGEDEDGKRRLRAQLAALENSMPGGVCDYVRRAQRLLEASRVGENPFDGFVPSVPSGVTLAFGSDEFDRFERLGAAAARRTGFVIVAGGLGERLGYSGIKLALPSETMTGTCYLELYVRHILALQALTLAATDGTSAPADAPLPTPSLIPVIIMTSDDTDAPTRALLDARDRFGLAPSQLHLIKQGKVPCLSNGRAHLATEPNDRFCLLTKPHGHGDVHALLHTSGLARKLLGQGCNHLVFLQDTNALVFGGVPAALGVSVAHSLAMNTLSVPRRAGDASGALMALTTARPTPSTARSTSDAVEEGAVVSAASRTLVVNVEYNQLDALVRASLDARGDYNDPATGYSPFPGNTNQLIFSLGPYVEALEASGGAMPEFVNPKYTDGTRTKFKSPTRLECMMQDFPYVLPPSAAHAIYAFNRRLLALAGSRLPPAAKAIVGGVTVDAGPRVVLGAFFRPTLGIGIARLGGGAAISLSARSSLCLDGEIAISRLELDGALTIRAVPGARVTVRQLRIVNDGQALRELTSDELGSVKISETISEIARLRGYELVPPGESAGRVFNFEAPGDYIIDDKWAHMP</sequence>
<dbReference type="Gene3D" id="2.160.10.30">
    <property type="match status" value="1"/>
</dbReference>
<evidence type="ECO:0000256" key="2">
    <source>
        <dbReference type="ARBA" id="ARBA00001946"/>
    </source>
</evidence>